<protein>
    <recommendedName>
        <fullName evidence="3">Transposase</fullName>
    </recommendedName>
</protein>
<keyword evidence="2" id="KW-1185">Reference proteome</keyword>
<dbReference type="AlphaFoldDB" id="A0AAN1WKR5"/>
<dbReference type="KEGG" id="marq:MARGE09_P3600"/>
<dbReference type="Proteomes" id="UP001320119">
    <property type="component" value="Chromosome"/>
</dbReference>
<evidence type="ECO:0000313" key="1">
    <source>
        <dbReference type="EMBL" id="BCD99398.1"/>
    </source>
</evidence>
<evidence type="ECO:0000313" key="2">
    <source>
        <dbReference type="Proteomes" id="UP001320119"/>
    </source>
</evidence>
<gene>
    <name evidence="1" type="ORF">MARGE09_P3600</name>
</gene>
<dbReference type="EMBL" id="AP023086">
    <property type="protein sequence ID" value="BCD99398.1"/>
    <property type="molecule type" value="Genomic_DNA"/>
</dbReference>
<evidence type="ECO:0008006" key="3">
    <source>
        <dbReference type="Google" id="ProtNLM"/>
    </source>
</evidence>
<reference evidence="1 2" key="1">
    <citation type="journal article" date="2022" name="IScience">
        <title>An ultrasensitive nanofiber-based assay for enzymatic hydrolysis and deep-sea microbial degradation of cellulose.</title>
        <authorList>
            <person name="Tsudome M."/>
            <person name="Tachioka M."/>
            <person name="Miyazaki M."/>
            <person name="Uchimura K."/>
            <person name="Tsuda M."/>
            <person name="Takaki Y."/>
            <person name="Deguchi S."/>
        </authorList>
    </citation>
    <scope>NUCLEOTIDE SEQUENCE [LARGE SCALE GENOMIC DNA]</scope>
    <source>
        <strain evidence="1 2">GE09</strain>
    </source>
</reference>
<organism evidence="1 2">
    <name type="scientific">Marinagarivorans cellulosilyticus</name>
    <dbReference type="NCBI Taxonomy" id="2721545"/>
    <lineage>
        <taxon>Bacteria</taxon>
        <taxon>Pseudomonadati</taxon>
        <taxon>Pseudomonadota</taxon>
        <taxon>Gammaproteobacteria</taxon>
        <taxon>Cellvibrionales</taxon>
        <taxon>Cellvibrionaceae</taxon>
        <taxon>Marinagarivorans</taxon>
    </lineage>
</organism>
<accession>A0AAN1WKR5</accession>
<proteinExistence type="predicted"/>
<sequence>MAKARKTQISLDATPYYHCVSRCVRKAFLCGRDNHTGQDYEHRRQCAAL</sequence>
<name>A0AAN1WKR5_9GAMM</name>